<feature type="transmembrane region" description="Helical" evidence="2">
    <location>
        <begin position="497"/>
        <end position="520"/>
    </location>
</feature>
<dbReference type="OrthoDB" id="4074350at2759"/>
<dbReference type="PANTHER" id="PTHR16861:SF4">
    <property type="entry name" value="SH3 DOMAIN PROTEIN (AFU_ORTHOLOGUE AFUA_1G13610)"/>
    <property type="match status" value="1"/>
</dbReference>
<keyword evidence="2" id="KW-0812">Transmembrane</keyword>
<dbReference type="Gene3D" id="2.40.70.10">
    <property type="entry name" value="Acid Proteases"/>
    <property type="match status" value="1"/>
</dbReference>
<protein>
    <recommendedName>
        <fullName evidence="6">Peptidase A1 domain-containing protein</fullName>
    </recommendedName>
</protein>
<dbReference type="SUPFAM" id="SSF50630">
    <property type="entry name" value="Acid proteases"/>
    <property type="match status" value="1"/>
</dbReference>
<dbReference type="EMBL" id="NAJL01000005">
    <property type="protein sequence ID" value="TKA32474.1"/>
    <property type="molecule type" value="Genomic_DNA"/>
</dbReference>
<name>A0A4U0UB75_9PEZI</name>
<feature type="region of interest" description="Disordered" evidence="1">
    <location>
        <begin position="576"/>
        <end position="605"/>
    </location>
</feature>
<comment type="caution">
    <text evidence="4">The sequence shown here is derived from an EMBL/GenBank/DDBJ whole genome shotgun (WGS) entry which is preliminary data.</text>
</comment>
<keyword evidence="2" id="KW-0472">Membrane</keyword>
<feature type="chain" id="PRO_5020552503" description="Peptidase A1 domain-containing protein" evidence="3">
    <location>
        <begin position="20"/>
        <end position="605"/>
    </location>
</feature>
<evidence type="ECO:0000256" key="3">
    <source>
        <dbReference type="SAM" id="SignalP"/>
    </source>
</evidence>
<keyword evidence="3" id="KW-0732">Signal</keyword>
<feature type="compositionally biased region" description="Basic and acidic residues" evidence="1">
    <location>
        <begin position="586"/>
        <end position="605"/>
    </location>
</feature>
<organism evidence="4 5">
    <name type="scientific">Salinomyces thailandicus</name>
    <dbReference type="NCBI Taxonomy" id="706561"/>
    <lineage>
        <taxon>Eukaryota</taxon>
        <taxon>Fungi</taxon>
        <taxon>Dikarya</taxon>
        <taxon>Ascomycota</taxon>
        <taxon>Pezizomycotina</taxon>
        <taxon>Dothideomycetes</taxon>
        <taxon>Dothideomycetidae</taxon>
        <taxon>Mycosphaerellales</taxon>
        <taxon>Teratosphaeriaceae</taxon>
        <taxon>Salinomyces</taxon>
    </lineage>
</organism>
<feature type="region of interest" description="Disordered" evidence="1">
    <location>
        <begin position="463"/>
        <end position="489"/>
    </location>
</feature>
<proteinExistence type="predicted"/>
<evidence type="ECO:0000256" key="1">
    <source>
        <dbReference type="SAM" id="MobiDB-lite"/>
    </source>
</evidence>
<dbReference type="Proteomes" id="UP000308549">
    <property type="component" value="Unassembled WGS sequence"/>
</dbReference>
<dbReference type="InterPro" id="IPR021109">
    <property type="entry name" value="Peptidase_aspartic_dom_sf"/>
</dbReference>
<feature type="signal peptide" evidence="3">
    <location>
        <begin position="1"/>
        <end position="19"/>
    </location>
</feature>
<feature type="compositionally biased region" description="Low complexity" evidence="1">
    <location>
        <begin position="463"/>
        <end position="481"/>
    </location>
</feature>
<dbReference type="AlphaFoldDB" id="A0A4U0UB75"/>
<evidence type="ECO:0000313" key="4">
    <source>
        <dbReference type="EMBL" id="TKA32474.1"/>
    </source>
</evidence>
<sequence>MAANIFFAVLPLLLPYACAQIDQNAAPCPIAFENTSSIGPDGPWWYIPLQVDFPDQRVKMLPTQSTMSIVINASACSTQGSSCPPPAEDLWMPFSEAWTSSNGPDQVGMEVGGVAWGIVMSTLLGLEGSGQYFTDRMTIWRGGDSSQLNYLDHQAMVVSNNYSVSYPGGASYTLDTGFFSLNGASNHASWTTANGSTATSNHTLPLAYENGFMPSKSYGMHIGSVHPNVTASLYLGGYDASRVLSQPVVANGTVFTLVDVGLNVTSGASAFTNLGSGHVRGLLSSNGSNVASLDVEVGSGVPYMYLPRSTCDAIAEYLPVQYDSDFDLYLWNTDDEAFEHIVTSPHYLKLTFASIDQTLQAINVPFALLNLTLDTPLVSMQTPYFPCRPVDDLGPSAHLGRAFLQAAFLAQNAQTNTMFLAQAPGPEFLEENVKTIDSDATTLAPATNPPSWESTWSATLRGLSSSSSDNSGNGSGSISSQGGSGHKSGGGGLSGGAIAGIVVGAVVALALVALLILWFVRRRKKSWAASQQSEQEEYKNVYAQYGSPGATTAPPQYAPIPGGELATEPVRQIHEADATLSAPAEMDVRQDPTELSAEESHGQAK</sequence>
<gene>
    <name evidence="4" type="ORF">B0A50_01582</name>
</gene>
<dbReference type="PANTHER" id="PTHR16861">
    <property type="entry name" value="GLYCOPROTEIN 38"/>
    <property type="match status" value="1"/>
</dbReference>
<keyword evidence="5" id="KW-1185">Reference proteome</keyword>
<evidence type="ECO:0000313" key="5">
    <source>
        <dbReference type="Proteomes" id="UP000308549"/>
    </source>
</evidence>
<evidence type="ECO:0000256" key="2">
    <source>
        <dbReference type="SAM" id="Phobius"/>
    </source>
</evidence>
<evidence type="ECO:0008006" key="6">
    <source>
        <dbReference type="Google" id="ProtNLM"/>
    </source>
</evidence>
<reference evidence="4 5" key="1">
    <citation type="submission" date="2017-03" db="EMBL/GenBank/DDBJ databases">
        <title>Genomes of endolithic fungi from Antarctica.</title>
        <authorList>
            <person name="Coleine C."/>
            <person name="Masonjones S."/>
            <person name="Stajich J.E."/>
        </authorList>
    </citation>
    <scope>NUCLEOTIDE SEQUENCE [LARGE SCALE GENOMIC DNA]</scope>
    <source>
        <strain evidence="4 5">CCFEE 6315</strain>
    </source>
</reference>
<keyword evidence="2" id="KW-1133">Transmembrane helix</keyword>
<accession>A0A4U0UB75</accession>